<keyword evidence="2" id="KW-1133">Transmembrane helix</keyword>
<dbReference type="EMBL" id="UHDP01000003">
    <property type="protein sequence ID" value="SUM45703.1"/>
    <property type="molecule type" value="Genomic_DNA"/>
</dbReference>
<reference evidence="3 4" key="1">
    <citation type="submission" date="2018-06" db="EMBL/GenBank/DDBJ databases">
        <authorList>
            <consortium name="Pathogen Informatics"/>
            <person name="Doyle S."/>
        </authorList>
    </citation>
    <scope>NUCLEOTIDE SEQUENCE [LARGE SCALE GENOMIC DNA]</scope>
    <source>
        <strain evidence="4">NCTC 11048</strain>
    </source>
</reference>
<name>A0A380G605_STAIN</name>
<gene>
    <name evidence="3" type="ORF">NCTC11048_00691</name>
</gene>
<accession>A0A380G605</accession>
<dbReference type="RefSeq" id="WP_019168427.1">
    <property type="nucleotide sequence ID" value="NZ_CAIB01000145.1"/>
</dbReference>
<evidence type="ECO:0000313" key="4">
    <source>
        <dbReference type="Proteomes" id="UP000255549"/>
    </source>
</evidence>
<dbReference type="STRING" id="1141106.GCA_000308095_01353"/>
<keyword evidence="2" id="KW-0472">Membrane</keyword>
<evidence type="ECO:0000256" key="2">
    <source>
        <dbReference type="SAM" id="Phobius"/>
    </source>
</evidence>
<feature type="compositionally biased region" description="Basic residues" evidence="1">
    <location>
        <begin position="9"/>
        <end position="18"/>
    </location>
</feature>
<feature type="region of interest" description="Disordered" evidence="1">
    <location>
        <begin position="1"/>
        <end position="25"/>
    </location>
</feature>
<evidence type="ECO:0000313" key="3">
    <source>
        <dbReference type="EMBL" id="SUM45703.1"/>
    </source>
</evidence>
<sequence>MKSDLTPRQQKHANRSHQHPPQYEPVPSSNPKWLIAFIILIIISVVGAMIYGGYRLSQFDFQFNMAQNHTTKHHQDTQTVQVDVLSYDFSQDFMHSDRIDGYQNFHIGETRKDVEATHGPPEKTVEIDGRDAASYGDLAISYNAQHQIEHIYVTPHQVSTSQFISFHQAPNVTDGNIWYYDSRQDNPYTIKVYTQNDQVIAIENIPQI</sequence>
<dbReference type="AlphaFoldDB" id="A0A380G605"/>
<proteinExistence type="predicted"/>
<dbReference type="Proteomes" id="UP000255549">
    <property type="component" value="Unassembled WGS sequence"/>
</dbReference>
<evidence type="ECO:0000256" key="1">
    <source>
        <dbReference type="SAM" id="MobiDB-lite"/>
    </source>
</evidence>
<dbReference type="OrthoDB" id="2295785at2"/>
<protein>
    <submittedName>
        <fullName evidence="3">Uncharacterized protein</fullName>
    </submittedName>
</protein>
<keyword evidence="2" id="KW-0812">Transmembrane</keyword>
<keyword evidence="4" id="KW-1185">Reference proteome</keyword>
<feature type="transmembrane region" description="Helical" evidence="2">
    <location>
        <begin position="33"/>
        <end position="54"/>
    </location>
</feature>
<organism evidence="3 4">
    <name type="scientific">Staphylococcus intermedius NCTC 11048</name>
    <dbReference type="NCBI Taxonomy" id="1141106"/>
    <lineage>
        <taxon>Bacteria</taxon>
        <taxon>Bacillati</taxon>
        <taxon>Bacillota</taxon>
        <taxon>Bacilli</taxon>
        <taxon>Bacillales</taxon>
        <taxon>Staphylococcaceae</taxon>
        <taxon>Staphylococcus</taxon>
        <taxon>Staphylococcus intermedius group</taxon>
    </lineage>
</organism>